<name>A0ABD3V0Y2_SINWO</name>
<evidence type="ECO:0000256" key="1">
    <source>
        <dbReference type="SAM" id="Phobius"/>
    </source>
</evidence>
<dbReference type="Proteomes" id="UP001634394">
    <property type="component" value="Unassembled WGS sequence"/>
</dbReference>
<dbReference type="AlphaFoldDB" id="A0ABD3V0Y2"/>
<sequence length="79" mass="8596">MNVTVSCSCRDTNEYVYIGEKCEIAIMKVQALSLSVKDYAIIAGSAAGAVVVIIIVINLIKCLRKRGKKDNKSEDTNSE</sequence>
<dbReference type="EMBL" id="JBJQND010000014">
    <property type="protein sequence ID" value="KAL3855289.1"/>
    <property type="molecule type" value="Genomic_DNA"/>
</dbReference>
<reference evidence="2 3" key="1">
    <citation type="submission" date="2024-11" db="EMBL/GenBank/DDBJ databases">
        <title>Chromosome-level genome assembly of the freshwater bivalve Anodonta woodiana.</title>
        <authorList>
            <person name="Chen X."/>
        </authorList>
    </citation>
    <scope>NUCLEOTIDE SEQUENCE [LARGE SCALE GENOMIC DNA]</scope>
    <source>
        <strain evidence="2">MN2024</strain>
        <tissue evidence="2">Gills</tissue>
    </source>
</reference>
<accession>A0ABD3V0Y2</accession>
<keyword evidence="1" id="KW-0812">Transmembrane</keyword>
<comment type="caution">
    <text evidence="2">The sequence shown here is derived from an EMBL/GenBank/DDBJ whole genome shotgun (WGS) entry which is preliminary data.</text>
</comment>
<gene>
    <name evidence="2" type="ORF">ACJMK2_014505</name>
</gene>
<proteinExistence type="predicted"/>
<keyword evidence="3" id="KW-1185">Reference proteome</keyword>
<protein>
    <submittedName>
        <fullName evidence="2">Uncharacterized protein</fullName>
    </submittedName>
</protein>
<feature type="non-terminal residue" evidence="2">
    <location>
        <position position="79"/>
    </location>
</feature>
<organism evidence="2 3">
    <name type="scientific">Sinanodonta woodiana</name>
    <name type="common">Chinese pond mussel</name>
    <name type="synonym">Anodonta woodiana</name>
    <dbReference type="NCBI Taxonomy" id="1069815"/>
    <lineage>
        <taxon>Eukaryota</taxon>
        <taxon>Metazoa</taxon>
        <taxon>Spiralia</taxon>
        <taxon>Lophotrochozoa</taxon>
        <taxon>Mollusca</taxon>
        <taxon>Bivalvia</taxon>
        <taxon>Autobranchia</taxon>
        <taxon>Heteroconchia</taxon>
        <taxon>Palaeoheterodonta</taxon>
        <taxon>Unionida</taxon>
        <taxon>Unionoidea</taxon>
        <taxon>Unionidae</taxon>
        <taxon>Unioninae</taxon>
        <taxon>Sinanodonta</taxon>
    </lineage>
</organism>
<keyword evidence="1" id="KW-1133">Transmembrane helix</keyword>
<evidence type="ECO:0000313" key="3">
    <source>
        <dbReference type="Proteomes" id="UP001634394"/>
    </source>
</evidence>
<evidence type="ECO:0000313" key="2">
    <source>
        <dbReference type="EMBL" id="KAL3855289.1"/>
    </source>
</evidence>
<feature type="transmembrane region" description="Helical" evidence="1">
    <location>
        <begin position="39"/>
        <end position="60"/>
    </location>
</feature>
<keyword evidence="1" id="KW-0472">Membrane</keyword>